<evidence type="ECO:0000256" key="4">
    <source>
        <dbReference type="ARBA" id="ARBA00035194"/>
    </source>
</evidence>
<proteinExistence type="inferred from homology"/>
<keyword evidence="7" id="KW-1185">Reference proteome</keyword>
<dbReference type="Proteomes" id="UP000492821">
    <property type="component" value="Unassembled WGS sequence"/>
</dbReference>
<evidence type="ECO:0000256" key="5">
    <source>
        <dbReference type="ARBA" id="ARBA00035381"/>
    </source>
</evidence>
<evidence type="ECO:0000313" key="7">
    <source>
        <dbReference type="Proteomes" id="UP000492821"/>
    </source>
</evidence>
<dbReference type="GO" id="GO:0005840">
    <property type="term" value="C:ribosome"/>
    <property type="evidence" value="ECO:0007669"/>
    <property type="project" value="UniProtKB-KW"/>
</dbReference>
<dbReference type="Pfam" id="PF01281">
    <property type="entry name" value="Ribosomal_L9_N"/>
    <property type="match status" value="1"/>
</dbReference>
<feature type="domain" description="Ribosomal protein L9" evidence="6">
    <location>
        <begin position="74"/>
        <end position="118"/>
    </location>
</feature>
<dbReference type="InterPro" id="IPR000244">
    <property type="entry name" value="Ribosomal_bL9"/>
</dbReference>
<dbReference type="GO" id="GO:0003735">
    <property type="term" value="F:structural constituent of ribosome"/>
    <property type="evidence" value="ECO:0007669"/>
    <property type="project" value="InterPro"/>
</dbReference>
<dbReference type="GO" id="GO:0006412">
    <property type="term" value="P:translation"/>
    <property type="evidence" value="ECO:0007669"/>
    <property type="project" value="InterPro"/>
</dbReference>
<reference evidence="8" key="2">
    <citation type="submission" date="2020-10" db="UniProtKB">
        <authorList>
            <consortium name="WormBaseParasite"/>
        </authorList>
    </citation>
    <scope>IDENTIFICATION</scope>
</reference>
<evidence type="ECO:0000256" key="1">
    <source>
        <dbReference type="ARBA" id="ARBA00010605"/>
    </source>
</evidence>
<accession>A0A7E4VWJ3</accession>
<dbReference type="InterPro" id="IPR036935">
    <property type="entry name" value="Ribosomal_bL9_N_sf"/>
</dbReference>
<organism evidence="7 8">
    <name type="scientific">Panagrellus redivivus</name>
    <name type="common">Microworm</name>
    <dbReference type="NCBI Taxonomy" id="6233"/>
    <lineage>
        <taxon>Eukaryota</taxon>
        <taxon>Metazoa</taxon>
        <taxon>Ecdysozoa</taxon>
        <taxon>Nematoda</taxon>
        <taxon>Chromadorea</taxon>
        <taxon>Rhabditida</taxon>
        <taxon>Tylenchina</taxon>
        <taxon>Panagrolaimomorpha</taxon>
        <taxon>Panagrolaimoidea</taxon>
        <taxon>Panagrolaimidae</taxon>
        <taxon>Panagrellus</taxon>
    </lineage>
</organism>
<dbReference type="InterPro" id="IPR009027">
    <property type="entry name" value="Ribosomal_bL9/RNase_H1_N"/>
</dbReference>
<dbReference type="PANTHER" id="PTHR21368">
    <property type="entry name" value="50S RIBOSOMAL PROTEIN L9"/>
    <property type="match status" value="1"/>
</dbReference>
<keyword evidence="3" id="KW-0687">Ribonucleoprotein</keyword>
<dbReference type="GO" id="GO:1990904">
    <property type="term" value="C:ribonucleoprotein complex"/>
    <property type="evidence" value="ECO:0007669"/>
    <property type="project" value="UniProtKB-KW"/>
</dbReference>
<keyword evidence="2" id="KW-0689">Ribosomal protein</keyword>
<dbReference type="InterPro" id="IPR020070">
    <property type="entry name" value="Ribosomal_bL9_N"/>
</dbReference>
<evidence type="ECO:0000313" key="8">
    <source>
        <dbReference type="WBParaSite" id="Pan_g4276.t1"/>
    </source>
</evidence>
<name>A0A7E4VWJ3_PANRE</name>
<dbReference type="WBParaSite" id="Pan_g4276.t1">
    <property type="protein sequence ID" value="Pan_g4276.t1"/>
    <property type="gene ID" value="Pan_g4276"/>
</dbReference>
<sequence length="282" mass="31896">MMASSRVNLLKAALGTFPAKFCGQSTRNTYVFQHVVVPPATPPGQTQRPPTEKQDFQKYELIEEETTTPAGPISVILLEDVEGVGHQFDVVEVDREIARNDLLLTRKAQYASPFDLKYYGDLKERMKDELAKRVRIPFEWLQIGRRLQKMVVPLTVSMDDAWTLNKGIVVASLRQIGVDVLDGAVHLPVEAISGPNFELEARLIRFYIVINKQYVIPMIGRLSHISADESKQALYPDTDKAITSEQLRKFGLVPETPYFHKSADIDDNFGVFDFMKARAKKV</sequence>
<dbReference type="Gene3D" id="3.40.5.10">
    <property type="entry name" value="Ribosomal protein L9, N-terminal domain"/>
    <property type="match status" value="1"/>
</dbReference>
<evidence type="ECO:0000256" key="3">
    <source>
        <dbReference type="ARBA" id="ARBA00023274"/>
    </source>
</evidence>
<comment type="similarity">
    <text evidence="1">Belongs to the bacterial ribosomal protein bL9 family.</text>
</comment>
<dbReference type="SUPFAM" id="SSF55658">
    <property type="entry name" value="L9 N-domain-like"/>
    <property type="match status" value="1"/>
</dbReference>
<evidence type="ECO:0000259" key="6">
    <source>
        <dbReference type="Pfam" id="PF01281"/>
    </source>
</evidence>
<dbReference type="AlphaFoldDB" id="A0A7E4VWJ3"/>
<evidence type="ECO:0000256" key="2">
    <source>
        <dbReference type="ARBA" id="ARBA00022980"/>
    </source>
</evidence>
<reference evidence="7" key="1">
    <citation type="journal article" date="2013" name="Genetics">
        <title>The draft genome and transcriptome of Panagrellus redivivus are shaped by the harsh demands of a free-living lifestyle.</title>
        <authorList>
            <person name="Srinivasan J."/>
            <person name="Dillman A.R."/>
            <person name="Macchietto M.G."/>
            <person name="Heikkinen L."/>
            <person name="Lakso M."/>
            <person name="Fracchia K.M."/>
            <person name="Antoshechkin I."/>
            <person name="Mortazavi A."/>
            <person name="Wong G."/>
            <person name="Sternberg P.W."/>
        </authorList>
    </citation>
    <scope>NUCLEOTIDE SEQUENCE [LARGE SCALE GENOMIC DNA]</scope>
    <source>
        <strain evidence="7">MT8872</strain>
    </source>
</reference>
<protein>
    <recommendedName>
        <fullName evidence="4">Large ribosomal subunit protein bL9m</fullName>
    </recommendedName>
    <alternativeName>
        <fullName evidence="5">39S ribosomal protein L9, mitochondrial</fullName>
    </alternativeName>
</protein>